<comment type="caution">
    <text evidence="2">The sequence shown here is derived from an EMBL/GenBank/DDBJ whole genome shotgun (WGS) entry which is preliminary data.</text>
</comment>
<evidence type="ECO:0000313" key="3">
    <source>
        <dbReference type="Proteomes" id="UP001363151"/>
    </source>
</evidence>
<reference evidence="2 3" key="1">
    <citation type="submission" date="2024-03" db="EMBL/GenBank/DDBJ databases">
        <title>Aureococcus anophagefferens CCMP1851 and Kratosvirus quantuckense: Draft genome of a second virus-susceptible host strain in the model system.</title>
        <authorList>
            <person name="Chase E."/>
            <person name="Truchon A.R."/>
            <person name="Schepens W."/>
            <person name="Wilhelm S.W."/>
        </authorList>
    </citation>
    <scope>NUCLEOTIDE SEQUENCE [LARGE SCALE GENOMIC DNA]</scope>
    <source>
        <strain evidence="2 3">CCMP1851</strain>
    </source>
</reference>
<protein>
    <recommendedName>
        <fullName evidence="4">Anaphase-promoting complex subunit 4 WD40 domain-containing protein</fullName>
    </recommendedName>
</protein>
<sequence>MAGHQRPLGLQWGAASCSPSDDSEVVVGSLGDGLGSVNLRTGELVASWRGAAAAPADAAVELKFWEADGRGGFAAAAVVRGPHGAGVSVGAVGFHQRFVCLTAAPTGSAWVELDGAAGRWTCALTVAHCAGHGPPRQLCWSPDGSLGRVPPRRRARGLGPGVGRSSRRSARPTPPRRRSPPVSSPRPTARCAWPASTRLRSRATSSPPPAPTTRPPTTLPPTTPARWRYSAKAKAAAVSGDRVVVAVPLEPPAAAVLVFAADDAAPLFAWDVVAVPALALSGAGGVLAAFPDGALLHLATEAPAAAPTVAVAPRRWRRGVVEAGDGPPSPSAALAFDALLRVDPARGADLDAPDTASGVCELLLAGAYY</sequence>
<dbReference type="PROSITE" id="PS51257">
    <property type="entry name" value="PROKAR_LIPOPROTEIN"/>
    <property type="match status" value="1"/>
</dbReference>
<evidence type="ECO:0008006" key="4">
    <source>
        <dbReference type="Google" id="ProtNLM"/>
    </source>
</evidence>
<feature type="compositionally biased region" description="Low complexity" evidence="1">
    <location>
        <begin position="185"/>
        <end position="205"/>
    </location>
</feature>
<feature type="compositionally biased region" description="Basic residues" evidence="1">
    <location>
        <begin position="165"/>
        <end position="179"/>
    </location>
</feature>
<evidence type="ECO:0000256" key="1">
    <source>
        <dbReference type="SAM" id="MobiDB-lite"/>
    </source>
</evidence>
<gene>
    <name evidence="2" type="ORF">SO694_00026119</name>
</gene>
<keyword evidence="3" id="KW-1185">Reference proteome</keyword>
<proteinExistence type="predicted"/>
<dbReference type="Proteomes" id="UP001363151">
    <property type="component" value="Unassembled WGS sequence"/>
</dbReference>
<feature type="region of interest" description="Disordered" evidence="1">
    <location>
        <begin position="137"/>
        <end position="224"/>
    </location>
</feature>
<organism evidence="2 3">
    <name type="scientific">Aureococcus anophagefferens</name>
    <name type="common">Harmful bloom alga</name>
    <dbReference type="NCBI Taxonomy" id="44056"/>
    <lineage>
        <taxon>Eukaryota</taxon>
        <taxon>Sar</taxon>
        <taxon>Stramenopiles</taxon>
        <taxon>Ochrophyta</taxon>
        <taxon>Pelagophyceae</taxon>
        <taxon>Pelagomonadales</taxon>
        <taxon>Pelagomonadaceae</taxon>
        <taxon>Aureococcus</taxon>
    </lineage>
</organism>
<accession>A0ABR1FUJ4</accession>
<name>A0ABR1FUJ4_AURAN</name>
<dbReference type="EMBL" id="JBBJCI010000227">
    <property type="protein sequence ID" value="KAK7238907.1"/>
    <property type="molecule type" value="Genomic_DNA"/>
</dbReference>
<evidence type="ECO:0000313" key="2">
    <source>
        <dbReference type="EMBL" id="KAK7238907.1"/>
    </source>
</evidence>
<feature type="compositionally biased region" description="Pro residues" evidence="1">
    <location>
        <begin position="206"/>
        <end position="223"/>
    </location>
</feature>